<dbReference type="CDD" id="cd17546">
    <property type="entry name" value="REC_hyHK_CKI1_RcsC-like"/>
    <property type="match status" value="1"/>
</dbReference>
<feature type="compositionally biased region" description="Pro residues" evidence="11">
    <location>
        <begin position="3613"/>
        <end position="3622"/>
    </location>
</feature>
<feature type="compositionally biased region" description="Low complexity" evidence="11">
    <location>
        <begin position="3254"/>
        <end position="3264"/>
    </location>
</feature>
<feature type="domain" description="Histidine kinase" evidence="13">
    <location>
        <begin position="1681"/>
        <end position="1969"/>
    </location>
</feature>
<evidence type="ECO:0000313" key="15">
    <source>
        <dbReference type="EMBL" id="KAJ4459141.1"/>
    </source>
</evidence>
<feature type="transmembrane region" description="Helical" evidence="12">
    <location>
        <begin position="2300"/>
        <end position="2317"/>
    </location>
</feature>
<dbReference type="Gene3D" id="2.70.150.10">
    <property type="entry name" value="Calcium-transporting ATPase, cytoplasmic transduction domain A"/>
    <property type="match status" value="1"/>
</dbReference>
<dbReference type="EMBL" id="JAPMOS010000022">
    <property type="protein sequence ID" value="KAJ4459141.1"/>
    <property type="molecule type" value="Genomic_DNA"/>
</dbReference>
<dbReference type="Gene3D" id="1.10.287.130">
    <property type="match status" value="2"/>
</dbReference>
<dbReference type="SUPFAM" id="SSF52172">
    <property type="entry name" value="CheY-like"/>
    <property type="match status" value="2"/>
</dbReference>
<evidence type="ECO:0000256" key="11">
    <source>
        <dbReference type="SAM" id="MobiDB-lite"/>
    </source>
</evidence>
<feature type="transmembrane region" description="Helical" evidence="12">
    <location>
        <begin position="1173"/>
        <end position="1194"/>
    </location>
</feature>
<feature type="transmembrane region" description="Helical" evidence="12">
    <location>
        <begin position="2460"/>
        <end position="2479"/>
    </location>
</feature>
<keyword evidence="16" id="KW-1185">Reference proteome</keyword>
<evidence type="ECO:0000256" key="10">
    <source>
        <dbReference type="PROSITE-ProRule" id="PRU00169"/>
    </source>
</evidence>
<keyword evidence="7" id="KW-1278">Translocase</keyword>
<evidence type="ECO:0000256" key="8">
    <source>
        <dbReference type="ARBA" id="ARBA00022989"/>
    </source>
</evidence>
<proteinExistence type="predicted"/>
<evidence type="ECO:0000256" key="12">
    <source>
        <dbReference type="SAM" id="Phobius"/>
    </source>
</evidence>
<evidence type="ECO:0000256" key="3">
    <source>
        <dbReference type="ARBA" id="ARBA00022723"/>
    </source>
</evidence>
<evidence type="ECO:0000313" key="16">
    <source>
        <dbReference type="Proteomes" id="UP001141327"/>
    </source>
</evidence>
<keyword evidence="9 12" id="KW-0472">Membrane</keyword>
<accession>A0ABQ8UL26</accession>
<feature type="region of interest" description="Disordered" evidence="11">
    <location>
        <begin position="3415"/>
        <end position="3485"/>
    </location>
</feature>
<feature type="region of interest" description="Disordered" evidence="11">
    <location>
        <begin position="3585"/>
        <end position="3622"/>
    </location>
</feature>
<feature type="transmembrane region" description="Helical" evidence="12">
    <location>
        <begin position="1057"/>
        <end position="1081"/>
    </location>
</feature>
<feature type="transmembrane region" description="Helical" evidence="12">
    <location>
        <begin position="1408"/>
        <end position="1429"/>
    </location>
</feature>
<feature type="transmembrane region" description="Helical" evidence="12">
    <location>
        <begin position="1279"/>
        <end position="1300"/>
    </location>
</feature>
<dbReference type="InterPro" id="IPR023299">
    <property type="entry name" value="ATPase_P-typ_cyto_dom_N"/>
</dbReference>
<dbReference type="Gene3D" id="3.40.50.1000">
    <property type="entry name" value="HAD superfamily/HAD-like"/>
    <property type="match status" value="1"/>
</dbReference>
<reference evidence="15" key="1">
    <citation type="journal article" date="2022" name="bioRxiv">
        <title>Genomics of Preaxostyla Flagellates Illuminates Evolutionary Transitions and the Path Towards Mitochondrial Loss.</title>
        <authorList>
            <person name="Novak L.V.F."/>
            <person name="Treitli S.C."/>
            <person name="Pyrih J."/>
            <person name="Halakuc P."/>
            <person name="Pipaliya S.V."/>
            <person name="Vacek V."/>
            <person name="Brzon O."/>
            <person name="Soukal P."/>
            <person name="Eme L."/>
            <person name="Dacks J.B."/>
            <person name="Karnkowska A."/>
            <person name="Elias M."/>
            <person name="Hampl V."/>
        </authorList>
    </citation>
    <scope>NUCLEOTIDE SEQUENCE</scope>
    <source>
        <strain evidence="15">RCP-MX</strain>
    </source>
</reference>
<dbReference type="SFLD" id="SFLDS00003">
    <property type="entry name" value="Haloacid_Dehalogenase"/>
    <property type="match status" value="1"/>
</dbReference>
<feature type="transmembrane region" description="Helical" evidence="12">
    <location>
        <begin position="2390"/>
        <end position="2412"/>
    </location>
</feature>
<dbReference type="CDD" id="cd16922">
    <property type="entry name" value="HATPase_EvgS-ArcB-TorS-like"/>
    <property type="match status" value="1"/>
</dbReference>
<dbReference type="InterPro" id="IPR033425">
    <property type="entry name" value="MASE3"/>
</dbReference>
<dbReference type="Proteomes" id="UP001141327">
    <property type="component" value="Unassembled WGS sequence"/>
</dbReference>
<name>A0ABQ8UL26_9EUKA</name>
<dbReference type="InterPro" id="IPR006544">
    <property type="entry name" value="P-type_TPase_V"/>
</dbReference>
<comment type="caution">
    <text evidence="15">The sequence shown here is derived from an EMBL/GenBank/DDBJ whole genome shotgun (WGS) entry which is preliminary data.</text>
</comment>
<dbReference type="SMART" id="SM00448">
    <property type="entry name" value="REC"/>
    <property type="match status" value="1"/>
</dbReference>
<feature type="compositionally biased region" description="Low complexity" evidence="11">
    <location>
        <begin position="3427"/>
        <end position="3448"/>
    </location>
</feature>
<dbReference type="InterPro" id="IPR059000">
    <property type="entry name" value="ATPase_P-type_domA"/>
</dbReference>
<dbReference type="Gene3D" id="3.40.50.2300">
    <property type="match status" value="2"/>
</dbReference>
<protein>
    <submittedName>
        <fullName evidence="15">Ion-transporting P-type ATPase</fullName>
    </submittedName>
</protein>
<feature type="compositionally biased region" description="Pro residues" evidence="11">
    <location>
        <begin position="1561"/>
        <end position="1570"/>
    </location>
</feature>
<dbReference type="InterPro" id="IPR036890">
    <property type="entry name" value="HATPase_C_sf"/>
</dbReference>
<dbReference type="InterPro" id="IPR003594">
    <property type="entry name" value="HATPase_dom"/>
</dbReference>
<dbReference type="SUPFAM" id="SSF47384">
    <property type="entry name" value="Homodimeric domain of signal transducing histidine kinase"/>
    <property type="match status" value="2"/>
</dbReference>
<dbReference type="Gene3D" id="3.30.565.10">
    <property type="entry name" value="Histidine kinase-like ATPase, C-terminal domain"/>
    <property type="match status" value="2"/>
</dbReference>
<feature type="compositionally biased region" description="Pro residues" evidence="11">
    <location>
        <begin position="3236"/>
        <end position="3251"/>
    </location>
</feature>
<dbReference type="Pfam" id="PF00512">
    <property type="entry name" value="HisKA"/>
    <property type="match status" value="2"/>
</dbReference>
<feature type="region of interest" description="Disordered" evidence="11">
    <location>
        <begin position="120"/>
        <end position="174"/>
    </location>
</feature>
<feature type="transmembrane region" description="Helical" evidence="12">
    <location>
        <begin position="2272"/>
        <end position="2294"/>
    </location>
</feature>
<feature type="region of interest" description="Disordered" evidence="11">
    <location>
        <begin position="851"/>
        <end position="881"/>
    </location>
</feature>
<evidence type="ECO:0000256" key="6">
    <source>
        <dbReference type="ARBA" id="ARBA00022842"/>
    </source>
</evidence>
<dbReference type="Pfam" id="PF02518">
    <property type="entry name" value="HATPase_c"/>
    <property type="match status" value="2"/>
</dbReference>
<evidence type="ECO:0000256" key="4">
    <source>
        <dbReference type="ARBA" id="ARBA00022741"/>
    </source>
</evidence>
<evidence type="ECO:0000256" key="2">
    <source>
        <dbReference type="ARBA" id="ARBA00022692"/>
    </source>
</evidence>
<dbReference type="Pfam" id="PF17159">
    <property type="entry name" value="MASE3"/>
    <property type="match status" value="2"/>
</dbReference>
<feature type="transmembrane region" description="Helical" evidence="12">
    <location>
        <begin position="994"/>
        <end position="1014"/>
    </location>
</feature>
<sequence>MYHKPATERAPSGLKWSISLAVHILTLVSSYWSIRFRTFLNYRQVAPGQATCACVLPLKHHGHAQMCPLKHNHPCGIAFTFQRRLFVWNPESATFLPLENPLHRTFQQYVDAAKSGYEDPDEEVSLAPAAPASAAPPAVTTGAPKATQGKPHGRQQGASAETEADSAAHPAVSVGPSKREMMWGKNEFDIPMPTFWDLFQEHLMAPFFLFQMLCVFLWLFDEYWHYSLLTLVVLVAFEATVVLARMKNLRILRGMAAPASKVYVYRNKRWVAVMSDLIFPEDIVSIARPRHQAANSAGQPTNVPCDALLLAGQVVVNEALLTGESVPVVKVGLAARLEEDPTLAAHALDMKSSTDRVHVVLRGTEVMQAALPEGPLTTPAGAPIPRPPDGGCPAFVLRTGFATSQGKLMRTILFSTERVPVASSESVCFIGVLLTFAIAASLYVVRHSPASRAPFKVFLNISEIITSVVPPELPMQMSLANIFCTESFRIPEAGKLTVCCFDKTGTLTDDELLVEGVAGLPGTAPRSLVAASAVPTETGFVLAGCHSLALVESSLVGDPLDRVALLASGWSLQKGDTTIVSRASRLSAQIVARHPFLPALRRNSAILQVSGAPGTSGRPQMVAVCKGAPEAMGPLYAQVPAGYEALHTHYAREGARVLALGYKTLSAETPSEARRLGRPEIECGLTFAGLLVLSCPIRDDSLETVTRLRESSHQVVMVTGDHLLTAVHVAQSLNMIAPSQTLLLALPQREWQTLDGRVRLPLEKQPPVDGELCLDGPALEALLATGWKMAPFFRAARVFARMSPALKERVVAEYRSAGCTVLMCGDGTNDVAGIKHAQVGMALLRHASAAPVTPAPSPAASARPTPASSPAPPSSASPVPDFFAGKTAIRKGVARRPPGSAAHAAGRPAGGLRGWLAKMQEQVEKQRAELAAQQAKMAAAGPEADGSEVAPVVRLGDASIAAPFTSKLGTVRSVCDLIIHGRCTLATVMMMYRILALGSLLNAYQLSVLALLGVKPSDNQMTVSSFAVVASVMLIARSPPLETLSPQRPHTSIFSAGMLLSLVGQFGAHMATMLLATRLVPADVMQSIISEADPDGVYKPTILNTIVFLVGMAQNAIIYAVNFQGRPFMQSALQYRPFMYSLYASFGMVTVITLRLVPSFNEWLELSPMPLQLALRLLGLLAADLVVTFGCCSADPSAGIRFPDFTPPRDILTSGTFWSFSYIAALLLALTSVAAFHSYELFHFFAEILVVFIHQLIFVFTIHTAHLHKNAFIRFLGTGLYWCSCSELLHVTFYLGMGFVHNPHVHDWSLCFHTVTEIFQTAIFVVGVQFFLDATKPPPLRALFFFTGVPFVALVTSVFLGIFPLCSGPNNLPTVFQRAVDLAICLFVAGYGCLLYHRRRKLQVHPITFYSLMISLASLCIGEFFLVFWQHDADSIRVAGHLLKIVAAYSIYFGVLRVSFLSPYKGLFHALLTQRNELERERNFADAMIGRLPVAVVVFSATKVLRVNEYLTALTGLTSPLLDTKSDWCHTLFQTSTSELFRQSSCKSLLKRAAGISSPLLPSPSPPTSPSPESDMDIEMDWSIQPLSVVDPDKTHLGFVDELHGEAPEQVMVATGVDVTLANRARRILLTQHRELDRMVRARTADLEAALAELRQRTTDLAAARDSAESAARAKTTFLNSMSHELRTPLTAILGCSELLQDSLHTRDVQEATLHAASIRESGQRLLDTVNDPILGELVISALLVVVCAGWPPPGVLDMARFESGRFPLHLESLDAVDVVRKALGLLAPLALKKGLRLALRTNCHQLSVTVRPFNAPAAACHLPFVLTPALPIPVGRFLFWQSDPSGLRHIINNLVGNSIKSALPCRCVWAAGQFTAEGHVEVRILRASAEPQWIIEVEDTGCGMSADFRKRIFQPFSQESEGSTRRYDGSGLGLSLVRMYVSVLGGSIDVTSQRGKGTTFHILLPLISVPPPSALVSPSPRVTAGPTLAASTGPIKRLFQASDQLMGHGGPAGMTTTLVLPLADPPDQEEVLSGSHARALPSMASDLPQEPNAAAGLAPAPGDSASTTSPEAAAPQVTVIPPRSLPPSNSVASPPPLAALVVEDNLPCALVCRRFLAPLFSRVDVVHSPDEAIVALARAHEAAPSSTFPYAMIFMDIDLGHPTVDGVVLLRDLRVRFPAMEAVPALATTAHILQADRDELMQTGLFAEVVGKPYSRELLLETAQRHLQSSHPLVAAALRKQRRHIGLGMCFFFRARFRPCRRRQAMKFKQLVALVIFCLALLAALGFVSYPIFHIVSEALVVFWHLFVFFFTLHTAHLHNSHFLRFIGVGLFWTAIPEFLHALSYKGVGIIEGVERSWSAKFHVVTDVLQCTIFMAGLTMCLKRSPSVIATFFMIGVPTVFAVVAIFLGGLPDCWDAQFRPTLFEVTTERLLSAGLALFGVVLIVRRRHLRVHPVTVRSMVLSMGCTAISNLLLSFFLESRRLLIIMAHLFKLLAAFSIYYGTIRVTFVSPFQAFFRSLVAQRNELERERNFADALIGRLPVALIVFSSRRVLRVNEYMSSLVGMTAAELDAHPTWSELLFQAPVEQLLKAGSHQSILRPQRSEAEDGQDGDVEMDWLIHPLRGPGKSRLLNTFDLRELDEAEEKDLDMDQEEDIVKDTEKEQVMIATGVDVTLANRARRILLTQHRELDRMVRARTADLEAALAELRQRTTDLAAARDSAESAARAKTTFLNSMSHELRTPLTAILGCSELLQDSLHTRDVQEATLHAASIRESGQRLLDTVNDPILGELVISALLVVVCAGWPPPGVLDMARFESGRFPLHLESLDAVDVVRKALGLLAPLALKKGLRLALRTNCHQLSVTSDPSGLRHIINNLVGNSIKSHVNCVRSGGSQFTATGHVTVRLLRASAEPQWVIEVEDTGCGMSADFRKRIFQPFSQESEGSTRRYDGSGLGLSLVRMYVSVLGGSIDVTSQRGKGTTFHILLPMLSPAPVPGPPSGRPTHPDTVLGPLLTSVGTAAESAFLLHGSRSSAPGLPQGSSEEFHPTASSVTLAPAIPPAALAILAYPDGEGSGPVLPVMPGAARCSAASPSPSPSPIFVMPAGAFESTNEQLMRPSPVLPPLASPTLVQSPPHLHDAPSAAIPVPQTVTRPLAPASPGSVSPGMVSTLALPCCASPSWQELFTPFSSSPMGSPTDPPPTPSGPPQSPPPPLLTSPPGRQPTRSLPPIQVPDWPACSPPPGLPSTPLPDPCNMPVRSPSSVRSSPHSEQQHTAAPGAILAPTFVEQPNPQTAIHPTHITTPTRSPWDIPAAASPLTLSQPAAPVTLPASVSCSALGVVFPPSLTGAASFCCSLPYSPTCDSRENDGASSPPLAALVVEDNLPCALVCRRFLAPLFTRVDVAHSPDEVMTLLDKQLSCPAHDPPTPAGTPATSATPSPTLGSPGSVTGPAALPQLPTPVPVSPPGFSPPIMPPPTPRPSPRSTCSSGSATYAMVFMDIDLGHPSIDGVSLLRLIRTRFPAMEAVPALATTAHILQADRDELMQTGLFAEVVGKPYSRELLLETAQRHLQSSHPLVAAALRKQRRHRLTPVHRHQPQSVPGEAVLAGGDETVPQIRPPAPVDAT</sequence>
<feature type="compositionally biased region" description="Low complexity" evidence="11">
    <location>
        <begin position="851"/>
        <end position="866"/>
    </location>
</feature>
<keyword evidence="10" id="KW-0597">Phosphoprotein</keyword>
<keyword evidence="8 12" id="KW-1133">Transmembrane helix</keyword>
<dbReference type="SFLD" id="SFLDF00027">
    <property type="entry name" value="p-type_atpase"/>
    <property type="match status" value="1"/>
</dbReference>
<evidence type="ECO:0000256" key="1">
    <source>
        <dbReference type="ARBA" id="ARBA00004141"/>
    </source>
</evidence>
<dbReference type="InterPro" id="IPR023298">
    <property type="entry name" value="ATPase_P-typ_TM_dom_sf"/>
</dbReference>
<keyword evidence="6" id="KW-0460">Magnesium</keyword>
<feature type="modified residue" description="4-aspartylphosphate" evidence="10">
    <location>
        <position position="2157"/>
    </location>
</feature>
<feature type="region of interest" description="Disordered" evidence="11">
    <location>
        <begin position="1557"/>
        <end position="1576"/>
    </location>
</feature>
<feature type="region of interest" description="Disordered" evidence="11">
    <location>
        <begin position="3184"/>
        <end position="3273"/>
    </location>
</feature>
<dbReference type="InterPro" id="IPR036412">
    <property type="entry name" value="HAD-like_sf"/>
</dbReference>
<evidence type="ECO:0000256" key="7">
    <source>
        <dbReference type="ARBA" id="ARBA00022967"/>
    </source>
</evidence>
<feature type="transmembrane region" description="Helical" evidence="12">
    <location>
        <begin position="16"/>
        <end position="34"/>
    </location>
</feature>
<dbReference type="NCBIfam" id="TIGR01657">
    <property type="entry name" value="P-ATPase-V"/>
    <property type="match status" value="1"/>
</dbReference>
<dbReference type="InterPro" id="IPR008250">
    <property type="entry name" value="ATPase_P-typ_transduc_dom_A_sf"/>
</dbReference>
<feature type="region of interest" description="Disordered" evidence="11">
    <location>
        <begin position="2043"/>
        <end position="2076"/>
    </location>
</feature>
<evidence type="ECO:0000256" key="5">
    <source>
        <dbReference type="ARBA" id="ARBA00022840"/>
    </source>
</evidence>
<dbReference type="CDD" id="cd00082">
    <property type="entry name" value="HisKA"/>
    <property type="match status" value="2"/>
</dbReference>
<keyword evidence="3" id="KW-0479">Metal-binding</keyword>
<dbReference type="InterPro" id="IPR011006">
    <property type="entry name" value="CheY-like_superfamily"/>
</dbReference>
<evidence type="ECO:0000259" key="14">
    <source>
        <dbReference type="PROSITE" id="PS50110"/>
    </source>
</evidence>
<feature type="transmembrane region" description="Helical" evidence="12">
    <location>
        <begin position="1441"/>
        <end position="1460"/>
    </location>
</feature>
<feature type="transmembrane region" description="Helical" evidence="12">
    <location>
        <begin position="2485"/>
        <end position="2504"/>
    </location>
</feature>
<keyword evidence="5" id="KW-0067">ATP-binding</keyword>
<feature type="transmembrane region" description="Helical" evidence="12">
    <location>
        <begin position="1215"/>
        <end position="1236"/>
    </location>
</feature>
<feature type="transmembrane region" description="Helical" evidence="12">
    <location>
        <begin position="1142"/>
        <end position="1161"/>
    </location>
</feature>
<feature type="compositionally biased region" description="Low complexity" evidence="11">
    <location>
        <begin position="2054"/>
        <end position="2076"/>
    </location>
</feature>
<gene>
    <name evidence="15" type="ORF">PAPYR_4941</name>
</gene>
<dbReference type="PROSITE" id="PS50109">
    <property type="entry name" value="HIS_KIN"/>
    <property type="match status" value="2"/>
</dbReference>
<dbReference type="PROSITE" id="PS50110">
    <property type="entry name" value="RESPONSE_REGULATORY"/>
    <property type="match status" value="2"/>
</dbReference>
<feature type="transmembrane region" description="Helical" evidence="12">
    <location>
        <begin position="2432"/>
        <end position="2448"/>
    </location>
</feature>
<feature type="transmembrane region" description="Helical" evidence="12">
    <location>
        <begin position="1101"/>
        <end position="1121"/>
    </location>
</feature>
<dbReference type="SUPFAM" id="SSF81665">
    <property type="entry name" value="Calcium ATPase, transmembrane domain M"/>
    <property type="match status" value="1"/>
</dbReference>
<feature type="compositionally biased region" description="Pro residues" evidence="11">
    <location>
        <begin position="3195"/>
        <end position="3214"/>
    </location>
</feature>
<dbReference type="PROSITE" id="PS00154">
    <property type="entry name" value="ATPASE_E1_E2"/>
    <property type="match status" value="1"/>
</dbReference>
<evidence type="ECO:0000256" key="9">
    <source>
        <dbReference type="ARBA" id="ARBA00023136"/>
    </source>
</evidence>
<dbReference type="InterPro" id="IPR036097">
    <property type="entry name" value="HisK_dim/P_sf"/>
</dbReference>
<dbReference type="SUPFAM" id="SSF56784">
    <property type="entry name" value="HAD-like"/>
    <property type="match status" value="1"/>
</dbReference>
<keyword evidence="2 12" id="KW-0812">Transmembrane</keyword>
<feature type="transmembrane region" description="Helical" evidence="12">
    <location>
        <begin position="1242"/>
        <end position="1267"/>
    </location>
</feature>
<feature type="compositionally biased region" description="Low complexity" evidence="11">
    <location>
        <begin position="127"/>
        <end position="147"/>
    </location>
</feature>
<dbReference type="PANTHER" id="PTHR45630">
    <property type="entry name" value="CATION-TRANSPORTING ATPASE-RELATED"/>
    <property type="match status" value="1"/>
</dbReference>
<feature type="domain" description="Response regulatory" evidence="14">
    <location>
        <begin position="2099"/>
        <end position="2228"/>
    </location>
</feature>
<feature type="transmembrane region" description="Helical" evidence="12">
    <location>
        <begin position="1343"/>
        <end position="1363"/>
    </location>
</feature>
<keyword evidence="4" id="KW-0547">Nucleotide-binding</keyword>
<dbReference type="SMART" id="SM00388">
    <property type="entry name" value="HisKA"/>
    <property type="match status" value="2"/>
</dbReference>
<dbReference type="SUPFAM" id="SSF55874">
    <property type="entry name" value="ATPase domain of HSP90 chaperone/DNA topoisomerase II/histidine kinase"/>
    <property type="match status" value="2"/>
</dbReference>
<dbReference type="InterPro" id="IPR044492">
    <property type="entry name" value="P_typ_ATPase_HD_dom"/>
</dbReference>
<feature type="transmembrane region" description="Helical" evidence="12">
    <location>
        <begin position="226"/>
        <end position="244"/>
    </location>
</feature>
<dbReference type="SMART" id="SM00387">
    <property type="entry name" value="HATPase_c"/>
    <property type="match status" value="2"/>
</dbReference>
<evidence type="ECO:0000259" key="13">
    <source>
        <dbReference type="PROSITE" id="PS50109"/>
    </source>
</evidence>
<dbReference type="InterPro" id="IPR005467">
    <property type="entry name" value="His_kinase_dom"/>
</dbReference>
<dbReference type="PRINTS" id="PR00119">
    <property type="entry name" value="CATATPASE"/>
</dbReference>
<dbReference type="Pfam" id="PF00122">
    <property type="entry name" value="E1-E2_ATPase"/>
    <property type="match status" value="1"/>
</dbReference>
<comment type="subcellular location">
    <subcellularLocation>
        <location evidence="1">Membrane</location>
        <topology evidence="1">Multi-pass membrane protein</topology>
    </subcellularLocation>
</comment>
<feature type="domain" description="Histidine kinase" evidence="13">
    <location>
        <begin position="2735"/>
        <end position="2990"/>
    </location>
</feature>
<feature type="transmembrane region" description="Helical" evidence="12">
    <location>
        <begin position="1375"/>
        <end position="1396"/>
    </location>
</feature>
<feature type="transmembrane region" description="Helical" evidence="12">
    <location>
        <begin position="2324"/>
        <end position="2343"/>
    </location>
</feature>
<feature type="transmembrane region" description="Helical" evidence="12">
    <location>
        <begin position="202"/>
        <end position="220"/>
    </location>
</feature>
<feature type="transmembrane region" description="Helical" evidence="12">
    <location>
        <begin position="2363"/>
        <end position="2383"/>
    </location>
</feature>
<dbReference type="SUPFAM" id="SSF81660">
    <property type="entry name" value="Metal cation-transporting ATPase, ATP-binding domain N"/>
    <property type="match status" value="1"/>
</dbReference>
<feature type="domain" description="Response regulatory" evidence="14">
    <location>
        <begin position="3373"/>
        <end position="3567"/>
    </location>
</feature>
<dbReference type="SFLD" id="SFLDG00002">
    <property type="entry name" value="C1.7:_P-type_atpase_like"/>
    <property type="match status" value="1"/>
</dbReference>
<organism evidence="15 16">
    <name type="scientific">Paratrimastix pyriformis</name>
    <dbReference type="NCBI Taxonomy" id="342808"/>
    <lineage>
        <taxon>Eukaryota</taxon>
        <taxon>Metamonada</taxon>
        <taxon>Preaxostyla</taxon>
        <taxon>Paratrimastigidae</taxon>
        <taxon>Paratrimastix</taxon>
    </lineage>
</organism>
<dbReference type="PANTHER" id="PTHR45630:SF7">
    <property type="entry name" value="ENDOPLASMIC RETICULUM TRANSMEMBRANE HELIX TRANSLOCASE"/>
    <property type="match status" value="1"/>
</dbReference>
<dbReference type="SUPFAM" id="SSF81653">
    <property type="entry name" value="Calcium ATPase, transduction domain A"/>
    <property type="match status" value="1"/>
</dbReference>
<feature type="transmembrane region" description="Helical" evidence="12">
    <location>
        <begin position="1312"/>
        <end position="1331"/>
    </location>
</feature>
<dbReference type="InterPro" id="IPR023214">
    <property type="entry name" value="HAD_sf"/>
</dbReference>
<dbReference type="Gene3D" id="3.40.1110.10">
    <property type="entry name" value="Calcium-transporting ATPase, cytoplasmic domain N"/>
    <property type="match status" value="1"/>
</dbReference>
<dbReference type="InterPro" id="IPR001789">
    <property type="entry name" value="Sig_transdc_resp-reg_receiver"/>
</dbReference>
<feature type="compositionally biased region" description="Pro residues" evidence="11">
    <location>
        <begin position="3454"/>
        <end position="3478"/>
    </location>
</feature>
<dbReference type="InterPro" id="IPR003661">
    <property type="entry name" value="HisK_dim/P_dom"/>
</dbReference>
<dbReference type="InterPro" id="IPR018303">
    <property type="entry name" value="ATPase_P-typ_P_site"/>
</dbReference>
<feature type="modified residue" description="4-aspartylphosphate" evidence="10">
    <location>
        <position position="3496"/>
    </location>
</feature>